<dbReference type="Pfam" id="PF09747">
    <property type="entry name" value="CCD97-like_C"/>
    <property type="match status" value="1"/>
</dbReference>
<accession>J3JYG9</accession>
<dbReference type="STRING" id="77166.J3JYG9"/>
<feature type="region of interest" description="Disordered" evidence="1">
    <location>
        <begin position="191"/>
        <end position="214"/>
    </location>
</feature>
<evidence type="ECO:0000313" key="4">
    <source>
        <dbReference type="EMBL" id="ERL90195.1"/>
    </source>
</evidence>
<reference evidence="3" key="1">
    <citation type="journal article" date="2012" name="Insect Biochem. Mol. Biol.">
        <title>Transcriptome and full-length cDNA resources for the mountain pine beetle, Dendroctonus ponderosae Hopkins, a major insect pest of pine forests.</title>
        <authorList>
            <person name="Keeling C.I."/>
            <person name="Henderson H."/>
            <person name="Li M."/>
            <person name="Yuen M."/>
            <person name="Clark E.L."/>
            <person name="Fraser J.D."/>
            <person name="Huber D.P."/>
            <person name="Liao N.Y."/>
            <person name="Roderick Docking T."/>
            <person name="Birol I."/>
            <person name="Chan S.K."/>
            <person name="Taylor G.A."/>
            <person name="Palmquist D."/>
            <person name="Jones S.J."/>
            <person name="Bohlmann J."/>
        </authorList>
    </citation>
    <scope>NUCLEOTIDE SEQUENCE</scope>
    <source>
        <tissue evidence="3">Heads</tissue>
    </source>
</reference>
<proteinExistence type="evidence at transcript level"/>
<dbReference type="Proteomes" id="UP000030742">
    <property type="component" value="Unassembled WGS sequence"/>
</dbReference>
<evidence type="ECO:0000259" key="2">
    <source>
        <dbReference type="Pfam" id="PF09747"/>
    </source>
</evidence>
<organism evidence="3">
    <name type="scientific">Dendroctonus ponderosae</name>
    <name type="common">Mountain pine beetle</name>
    <dbReference type="NCBI Taxonomy" id="77166"/>
    <lineage>
        <taxon>Eukaryota</taxon>
        <taxon>Metazoa</taxon>
        <taxon>Ecdysozoa</taxon>
        <taxon>Arthropoda</taxon>
        <taxon>Hexapoda</taxon>
        <taxon>Insecta</taxon>
        <taxon>Pterygota</taxon>
        <taxon>Neoptera</taxon>
        <taxon>Endopterygota</taxon>
        <taxon>Coleoptera</taxon>
        <taxon>Polyphaga</taxon>
        <taxon>Cucujiformia</taxon>
        <taxon>Curculionidae</taxon>
        <taxon>Scolytinae</taxon>
        <taxon>Dendroctonus</taxon>
    </lineage>
</organism>
<dbReference type="InterPro" id="IPR018613">
    <property type="entry name" value="Ccdc97-like"/>
</dbReference>
<dbReference type="EMBL" id="BT128297">
    <property type="protein sequence ID" value="AEE63255.1"/>
    <property type="molecule type" value="mRNA"/>
</dbReference>
<dbReference type="PANTHER" id="PTHR31840">
    <property type="entry name" value="COILED-COIL DOMAIN-CONTAINING PROTEIN 97"/>
    <property type="match status" value="1"/>
</dbReference>
<dbReference type="OrthoDB" id="333176at2759"/>
<dbReference type="HOGENOM" id="CLU_058245_0_0_1"/>
<feature type="domain" description="CCD97-like C-terminal" evidence="2">
    <location>
        <begin position="117"/>
        <end position="308"/>
    </location>
</feature>
<gene>
    <name evidence="4" type="ORF">D910_07549</name>
</gene>
<dbReference type="InterPro" id="IPR040233">
    <property type="entry name" value="CCD97-like_C"/>
</dbReference>
<name>J3JYG9_DENPD</name>
<reference evidence="4 5" key="2">
    <citation type="journal article" date="2013" name="Genome Biol.">
        <title>Draft genome of the mountain pine beetle, Dendroctonus ponderosae Hopkins, a major forest pest.</title>
        <authorList>
            <person name="Keeling C.I."/>
            <person name="Yuen M.M."/>
            <person name="Liao N.Y."/>
            <person name="Docking T.R."/>
            <person name="Chan S.K."/>
            <person name="Taylor G.A."/>
            <person name="Palmquist D.L."/>
            <person name="Jackman S.D."/>
            <person name="Nguyen A."/>
            <person name="Li M."/>
            <person name="Henderson H."/>
            <person name="Janes J.K."/>
            <person name="Zhao Y."/>
            <person name="Pandoh P."/>
            <person name="Moore R."/>
            <person name="Sperling F.A."/>
            <person name="Huber D.P."/>
            <person name="Birol I."/>
            <person name="Jones S.J."/>
            <person name="Bohlmann J."/>
        </authorList>
    </citation>
    <scope>NUCLEOTIDE SEQUENCE</scope>
</reference>
<dbReference type="EMBL" id="KB632221">
    <property type="protein sequence ID" value="ERL90195.1"/>
    <property type="molecule type" value="Genomic_DNA"/>
</dbReference>
<evidence type="ECO:0000313" key="5">
    <source>
        <dbReference type="Proteomes" id="UP000030742"/>
    </source>
</evidence>
<protein>
    <recommendedName>
        <fullName evidence="2">CCD97-like C-terminal domain-containing protein</fullName>
    </recommendedName>
</protein>
<dbReference type="AlphaFoldDB" id="J3JYG9"/>
<evidence type="ECO:0000256" key="1">
    <source>
        <dbReference type="SAM" id="MobiDB-lite"/>
    </source>
</evidence>
<dbReference type="KEGG" id="dpa:109533907"/>
<evidence type="ECO:0000313" key="3">
    <source>
        <dbReference type="EMBL" id="AEE63255.1"/>
    </source>
</evidence>
<sequence>MDTDCPANESSMTVSSRIDNIIRALVANSEVAFKSQQRGESEPNDCEKTDIALGVFNRNKTSFLLKFGKYLNARQLQYFDQFTESHAEPADCEEIRLVLDNLKINFTTKGRNLQIKNRRYEALQKMIEADTYFSEIEMMKRHPLLYEQLVGQYLTEEEKRERDKYEMKENVTFVKILMEGIERENAEKCRTLEQQREESQMEESDSSDEDRPVDEISVSLKSARPSTSRWGEFEEHAIHATRSRKSVPMVTAAERLLLKQEFVTTMHQHFVDGKDAEFFDYTTVDDNPGYDNIKEMDHDAQDKYFDSEDPEDEISAEERCQSSEDELDIYMNALNQHPAVCELAKNMHENL</sequence>
<dbReference type="PANTHER" id="PTHR31840:SF1">
    <property type="entry name" value="COILED-COIL DOMAIN-CONTAINING PROTEIN 97"/>
    <property type="match status" value="1"/>
</dbReference>